<evidence type="ECO:0000256" key="5">
    <source>
        <dbReference type="ARBA" id="ARBA00022692"/>
    </source>
</evidence>
<dbReference type="InterPro" id="IPR003661">
    <property type="entry name" value="HisK_dim/P_dom"/>
</dbReference>
<keyword evidence="8" id="KW-0902">Two-component regulatory system</keyword>
<dbReference type="SMART" id="SM00387">
    <property type="entry name" value="HATPase_c"/>
    <property type="match status" value="1"/>
</dbReference>
<organism evidence="11 12">
    <name type="scientific">Limosilactobacillus ingluviei DSM 15946</name>
    <dbReference type="NCBI Taxonomy" id="1423760"/>
    <lineage>
        <taxon>Bacteria</taxon>
        <taxon>Bacillati</taxon>
        <taxon>Bacillota</taxon>
        <taxon>Bacilli</taxon>
        <taxon>Lactobacillales</taxon>
        <taxon>Lactobacillaceae</taxon>
        <taxon>Limosilactobacillus</taxon>
    </lineage>
</organism>
<dbReference type="InterPro" id="IPR036890">
    <property type="entry name" value="HATPase_C_sf"/>
</dbReference>
<dbReference type="SMART" id="SM00388">
    <property type="entry name" value="HisKA"/>
    <property type="match status" value="1"/>
</dbReference>
<dbReference type="PATRIC" id="fig|1423760.3.peg.321"/>
<dbReference type="SUPFAM" id="SSF47384">
    <property type="entry name" value="Homodimeric domain of signal transducing histidine kinase"/>
    <property type="match status" value="1"/>
</dbReference>
<dbReference type="InterPro" id="IPR005467">
    <property type="entry name" value="His_kinase_dom"/>
</dbReference>
<comment type="catalytic activity">
    <reaction evidence="1">
        <text>ATP + protein L-histidine = ADP + protein N-phospho-L-histidine.</text>
        <dbReference type="EC" id="2.7.13.3"/>
    </reaction>
</comment>
<keyword evidence="6 11" id="KW-0418">Kinase</keyword>
<dbReference type="Proteomes" id="UP000050816">
    <property type="component" value="Unassembled WGS sequence"/>
</dbReference>
<keyword evidence="5 9" id="KW-0812">Transmembrane</keyword>
<evidence type="ECO:0000256" key="4">
    <source>
        <dbReference type="ARBA" id="ARBA00022679"/>
    </source>
</evidence>
<evidence type="ECO:0000313" key="11">
    <source>
        <dbReference type="EMBL" id="KRL88364.1"/>
    </source>
</evidence>
<comment type="caution">
    <text evidence="11">The sequence shown here is derived from an EMBL/GenBank/DDBJ whole genome shotgun (WGS) entry which is preliminary data.</text>
</comment>
<evidence type="ECO:0000256" key="7">
    <source>
        <dbReference type="ARBA" id="ARBA00022989"/>
    </source>
</evidence>
<evidence type="ECO:0000259" key="10">
    <source>
        <dbReference type="PROSITE" id="PS50109"/>
    </source>
</evidence>
<accession>A0A0R1U545</accession>
<keyword evidence="7 9" id="KW-1133">Transmembrane helix</keyword>
<sequence length="411" mass="46399">MIQKLRRKFILISTAALLLVLTTVIGSLVGTTYYKADQEVKAVLTTLVDHQGDIPTTATPLKGQGKMNREGIFQYRYFSVSFDQTGQIVKVNDNHISTVELEEIKALAAQYRHRRGHGHAFYDGTTYAYRRGKQGKLTTIVFLDETILMARVNQIFQSAIILGLASLALYTLLLALFSKRAIEPIIKAERRQKEFITNASHELKTPLAIISANNEMVELLNGESEWTQSNHQQITRLTQLINRLVALARLEERPAMVITKLDASAVIQTVTTNFRTLIEQDHKTLVTKISPELHIKADEGYFTELVNIFVDNAAKYCDEGGTIKVLWRPTNKGRNATLLVANSYAAGENVDYAKFFDRFYRNDTSHNQAKQAGFGIGLSMAQNLVETFKGKLNVHYKDGMIYFVVKFKLEK</sequence>
<evidence type="ECO:0000313" key="12">
    <source>
        <dbReference type="Proteomes" id="UP000050816"/>
    </source>
</evidence>
<gene>
    <name evidence="11" type="ORF">FC43_GL000304</name>
</gene>
<evidence type="ECO:0000256" key="3">
    <source>
        <dbReference type="ARBA" id="ARBA00022553"/>
    </source>
</evidence>
<dbReference type="Pfam" id="PF02518">
    <property type="entry name" value="HATPase_c"/>
    <property type="match status" value="1"/>
</dbReference>
<keyword evidence="4" id="KW-0808">Transferase</keyword>
<name>A0A0R1U545_9LACO</name>
<dbReference type="AlphaFoldDB" id="A0A0R1U545"/>
<dbReference type="EC" id="2.7.13.3" evidence="2"/>
<dbReference type="InterPro" id="IPR050428">
    <property type="entry name" value="TCS_sensor_his_kinase"/>
</dbReference>
<proteinExistence type="predicted"/>
<dbReference type="GO" id="GO:0000155">
    <property type="term" value="F:phosphorelay sensor kinase activity"/>
    <property type="evidence" value="ECO:0007669"/>
    <property type="project" value="InterPro"/>
</dbReference>
<evidence type="ECO:0000256" key="8">
    <source>
        <dbReference type="ARBA" id="ARBA00023012"/>
    </source>
</evidence>
<evidence type="ECO:0000256" key="2">
    <source>
        <dbReference type="ARBA" id="ARBA00012438"/>
    </source>
</evidence>
<dbReference type="PANTHER" id="PTHR45436">
    <property type="entry name" value="SENSOR HISTIDINE KINASE YKOH"/>
    <property type="match status" value="1"/>
</dbReference>
<dbReference type="PANTHER" id="PTHR45436:SF5">
    <property type="entry name" value="SENSOR HISTIDINE KINASE TRCS"/>
    <property type="match status" value="1"/>
</dbReference>
<dbReference type="CDD" id="cd00082">
    <property type="entry name" value="HisKA"/>
    <property type="match status" value="1"/>
</dbReference>
<dbReference type="InterPro" id="IPR003594">
    <property type="entry name" value="HATPase_dom"/>
</dbReference>
<feature type="domain" description="Histidine kinase" evidence="10">
    <location>
        <begin position="198"/>
        <end position="411"/>
    </location>
</feature>
<evidence type="ECO:0000256" key="6">
    <source>
        <dbReference type="ARBA" id="ARBA00022777"/>
    </source>
</evidence>
<dbReference type="GO" id="GO:0005886">
    <property type="term" value="C:plasma membrane"/>
    <property type="evidence" value="ECO:0007669"/>
    <property type="project" value="TreeGrafter"/>
</dbReference>
<dbReference type="Gene3D" id="1.10.287.130">
    <property type="match status" value="1"/>
</dbReference>
<evidence type="ECO:0000256" key="9">
    <source>
        <dbReference type="SAM" id="Phobius"/>
    </source>
</evidence>
<dbReference type="InterPro" id="IPR036097">
    <property type="entry name" value="HisK_dim/P_sf"/>
</dbReference>
<dbReference type="RefSeq" id="WP_056955349.1">
    <property type="nucleotide sequence ID" value="NZ_AZFK01000077.1"/>
</dbReference>
<dbReference type="Pfam" id="PF00512">
    <property type="entry name" value="HisKA"/>
    <property type="match status" value="1"/>
</dbReference>
<keyword evidence="9" id="KW-0472">Membrane</keyword>
<keyword evidence="3" id="KW-0597">Phosphoprotein</keyword>
<dbReference type="Gene3D" id="3.30.565.10">
    <property type="entry name" value="Histidine kinase-like ATPase, C-terminal domain"/>
    <property type="match status" value="1"/>
</dbReference>
<dbReference type="PROSITE" id="PS50109">
    <property type="entry name" value="HIS_KIN"/>
    <property type="match status" value="1"/>
</dbReference>
<feature type="transmembrane region" description="Helical" evidence="9">
    <location>
        <begin position="155"/>
        <end position="177"/>
    </location>
</feature>
<evidence type="ECO:0000256" key="1">
    <source>
        <dbReference type="ARBA" id="ARBA00000085"/>
    </source>
</evidence>
<protein>
    <recommendedName>
        <fullName evidence="2">histidine kinase</fullName>
        <ecNumber evidence="2">2.7.13.3</ecNumber>
    </recommendedName>
</protein>
<dbReference type="SUPFAM" id="SSF55874">
    <property type="entry name" value="ATPase domain of HSP90 chaperone/DNA topoisomerase II/histidine kinase"/>
    <property type="match status" value="1"/>
</dbReference>
<reference evidence="11 12" key="1">
    <citation type="journal article" date="2015" name="Genome Announc.">
        <title>Expanding the biotechnology potential of lactobacilli through comparative genomics of 213 strains and associated genera.</title>
        <authorList>
            <person name="Sun Z."/>
            <person name="Harris H.M."/>
            <person name="McCann A."/>
            <person name="Guo C."/>
            <person name="Argimon S."/>
            <person name="Zhang W."/>
            <person name="Yang X."/>
            <person name="Jeffery I.B."/>
            <person name="Cooney J.C."/>
            <person name="Kagawa T.F."/>
            <person name="Liu W."/>
            <person name="Song Y."/>
            <person name="Salvetti E."/>
            <person name="Wrobel A."/>
            <person name="Rasinkangas P."/>
            <person name="Parkhill J."/>
            <person name="Rea M.C."/>
            <person name="O'Sullivan O."/>
            <person name="Ritari J."/>
            <person name="Douillard F.P."/>
            <person name="Paul Ross R."/>
            <person name="Yang R."/>
            <person name="Briner A.E."/>
            <person name="Felis G.E."/>
            <person name="de Vos W.M."/>
            <person name="Barrangou R."/>
            <person name="Klaenhammer T.R."/>
            <person name="Caufield P.W."/>
            <person name="Cui Y."/>
            <person name="Zhang H."/>
            <person name="O'Toole P.W."/>
        </authorList>
    </citation>
    <scope>NUCLEOTIDE SEQUENCE [LARGE SCALE GENOMIC DNA]</scope>
    <source>
        <strain evidence="11 12">DSM 15946</strain>
    </source>
</reference>
<dbReference type="EMBL" id="AZFK01000077">
    <property type="protein sequence ID" value="KRL88364.1"/>
    <property type="molecule type" value="Genomic_DNA"/>
</dbReference>